<feature type="region of interest" description="Disordered" evidence="11">
    <location>
        <begin position="360"/>
        <end position="379"/>
    </location>
</feature>
<dbReference type="Pfam" id="PF15337">
    <property type="entry name" value="Vasculin"/>
    <property type="match status" value="1"/>
</dbReference>
<evidence type="ECO:0000256" key="4">
    <source>
        <dbReference type="ARBA" id="ARBA00023125"/>
    </source>
</evidence>
<keyword evidence="5" id="KW-0010">Activator</keyword>
<proteinExistence type="inferred from homology"/>
<feature type="compositionally biased region" description="Low complexity" evidence="11">
    <location>
        <begin position="369"/>
        <end position="379"/>
    </location>
</feature>
<evidence type="ECO:0000256" key="3">
    <source>
        <dbReference type="ARBA" id="ARBA00023015"/>
    </source>
</evidence>
<comment type="function">
    <text evidence="8">Functions as a GC-rich promoter-specific transactivating transcription factor.</text>
</comment>
<feature type="compositionally biased region" description="Polar residues" evidence="11">
    <location>
        <begin position="96"/>
        <end position="108"/>
    </location>
</feature>
<dbReference type="InterPro" id="IPR028128">
    <property type="entry name" value="Vasculin_fam"/>
</dbReference>
<accession>A0A6I8SNR4</accession>
<dbReference type="PANTHER" id="PTHR14339">
    <property type="entry name" value="VASCULIN"/>
    <property type="match status" value="1"/>
</dbReference>
<feature type="region of interest" description="Disordered" evidence="11">
    <location>
        <begin position="49"/>
        <end position="110"/>
    </location>
</feature>
<dbReference type="GO" id="GO:0006351">
    <property type="term" value="P:DNA-templated transcription"/>
    <property type="evidence" value="ECO:0007669"/>
    <property type="project" value="InterPro"/>
</dbReference>
<evidence type="ECO:0000313" key="12">
    <source>
        <dbReference type="Ensembl" id="ENSXETP00000099299"/>
    </source>
</evidence>
<keyword evidence="4" id="KW-0238">DNA-binding</keyword>
<evidence type="ECO:0000256" key="6">
    <source>
        <dbReference type="ARBA" id="ARBA00023163"/>
    </source>
</evidence>
<dbReference type="GO" id="GO:0045893">
    <property type="term" value="P:positive regulation of DNA-templated transcription"/>
    <property type="evidence" value="ECO:0007669"/>
    <property type="project" value="InterPro"/>
</dbReference>
<dbReference type="Ensembl" id="ENSXETT00000073311">
    <property type="protein sequence ID" value="ENSXETP00000099299"/>
    <property type="gene ID" value="ENSXETG00000015527"/>
</dbReference>
<dbReference type="FunCoup" id="A0A6I8SNR4">
    <property type="interactions" value="3930"/>
</dbReference>
<evidence type="ECO:0000256" key="11">
    <source>
        <dbReference type="SAM" id="MobiDB-lite"/>
    </source>
</evidence>
<dbReference type="InParanoid" id="A0A6I8SNR4"/>
<name>A0A6I8SNR4_XENTR</name>
<gene>
    <name evidence="12" type="primary">gpbp1</name>
</gene>
<keyword evidence="3" id="KW-0805">Transcription regulation</keyword>
<evidence type="ECO:0000256" key="10">
    <source>
        <dbReference type="ARBA" id="ARBA00041530"/>
    </source>
</evidence>
<comment type="subcellular location">
    <subcellularLocation>
        <location evidence="1">Nucleus</location>
    </subcellularLocation>
</comment>
<reference evidence="12" key="2">
    <citation type="submission" date="2020-05" db="UniProtKB">
        <authorList>
            <consortium name="Ensembl"/>
        </authorList>
    </citation>
    <scope>IDENTIFICATION</scope>
</reference>
<dbReference type="PANTHER" id="PTHR14339:SF11">
    <property type="entry name" value="VASCULIN"/>
    <property type="match status" value="1"/>
</dbReference>
<protein>
    <recommendedName>
        <fullName evidence="9">Vasculin</fullName>
    </recommendedName>
    <alternativeName>
        <fullName evidence="10">GC-rich promoter-binding protein 1</fullName>
    </alternativeName>
</protein>
<dbReference type="GO" id="GO:0003677">
    <property type="term" value="F:DNA binding"/>
    <property type="evidence" value="ECO:0007669"/>
    <property type="project" value="UniProtKB-KW"/>
</dbReference>
<evidence type="ECO:0000256" key="7">
    <source>
        <dbReference type="ARBA" id="ARBA00023242"/>
    </source>
</evidence>
<sequence>MAQHDFAPAWLNFPTPPSSTKPFLYSDKHSEGLGRSDCAFNVNRQRHSSSDAFDSAIGRPHGGNLAKREKIAWRPQSRAGAEPTWQRDTSPHPYSMKSQLHSENNTSEIDLPRKVDREERKMFEVEDFVSLEKLCEMYINCNFSGTLSWSWTYPVSDRSRSSQMLGIKKGVKDDFSLSGYSIAAGNQSLPGKHWAGIKKEECKSLTKESSIGSSFYQDCPHEKYRPNTSLHAELLAVTPCSLEGEEDTNLNNRNGSCPERDINLNFDENKISEDNGNTLMSGQISSAYPPDGVLSSSLEAEFRLLREMGWQEDSENDETCAPLTEDEMKEFQAISEQLQKNGLRKHVFLRNALALDLFHDSVQKEDSETSSSSDTSDDE</sequence>
<dbReference type="AlphaFoldDB" id="A0A6I8SNR4"/>
<evidence type="ECO:0000256" key="1">
    <source>
        <dbReference type="ARBA" id="ARBA00004123"/>
    </source>
</evidence>
<keyword evidence="7" id="KW-0539">Nucleus</keyword>
<dbReference type="GO" id="GO:0005634">
    <property type="term" value="C:nucleus"/>
    <property type="evidence" value="ECO:0007669"/>
    <property type="project" value="UniProtKB-SubCell"/>
</dbReference>
<evidence type="ECO:0000256" key="9">
    <source>
        <dbReference type="ARBA" id="ARBA00039412"/>
    </source>
</evidence>
<dbReference type="GO" id="GO:0003723">
    <property type="term" value="F:RNA binding"/>
    <property type="evidence" value="ECO:0007669"/>
    <property type="project" value="InterPro"/>
</dbReference>
<evidence type="ECO:0000256" key="8">
    <source>
        <dbReference type="ARBA" id="ARBA00037303"/>
    </source>
</evidence>
<dbReference type="Bgee" id="ENSXETG00000015527">
    <property type="expression patterns" value="Expressed in ovary and 12 other cell types or tissues"/>
</dbReference>
<dbReference type="GeneTree" id="ENSGT00420000029753"/>
<evidence type="ECO:0000256" key="5">
    <source>
        <dbReference type="ARBA" id="ARBA00023159"/>
    </source>
</evidence>
<reference evidence="12" key="1">
    <citation type="journal article" date="2010" name="Science">
        <title>The genome of the Western clawed frog Xenopus tropicalis.</title>
        <authorList>
            <person name="Hellsten U."/>
            <person name="Harland R.M."/>
            <person name="Gilchrist M.J."/>
            <person name="Hendrix D."/>
            <person name="Jurka J."/>
            <person name="Kapitonov V."/>
            <person name="Ovcharenko I."/>
            <person name="Putnam N.H."/>
            <person name="Shu S."/>
            <person name="Taher L."/>
            <person name="Blitz I.L."/>
            <person name="Blumberg B."/>
            <person name="Dichmann D.S."/>
            <person name="Dubchak I."/>
            <person name="Amaya E."/>
            <person name="Detter J.C."/>
            <person name="Fletcher R."/>
            <person name="Gerhard D.S."/>
            <person name="Goodstein D."/>
            <person name="Graves T."/>
            <person name="Grigoriev I.V."/>
            <person name="Grimwood J."/>
            <person name="Kawashima T."/>
            <person name="Lindquist E."/>
            <person name="Lucas S.M."/>
            <person name="Mead P.E."/>
            <person name="Mitros T."/>
            <person name="Ogino H."/>
            <person name="Ohta Y."/>
            <person name="Poliakov A.V."/>
            <person name="Pollet N."/>
            <person name="Robert J."/>
            <person name="Salamov A."/>
            <person name="Sater A.K."/>
            <person name="Schmutz J."/>
            <person name="Terry A."/>
            <person name="Vize P.D."/>
            <person name="Warren W.C."/>
            <person name="Wells D."/>
            <person name="Wills A."/>
            <person name="Wilson R.K."/>
            <person name="Zimmerman L.B."/>
            <person name="Zorn A.M."/>
            <person name="Grainger R."/>
            <person name="Grammer T."/>
            <person name="Khokha M.K."/>
            <person name="Richardson P.M."/>
            <person name="Rokhsar D.S."/>
        </authorList>
    </citation>
    <scope>NUCLEOTIDE SEQUENCE [LARGE SCALE GENOMIC DNA]</scope>
    <source>
        <strain evidence="12">Nigerian</strain>
    </source>
</reference>
<keyword evidence="6" id="KW-0804">Transcription</keyword>
<dbReference type="Xenbase" id="XB-GENE-979389">
    <property type="gene designation" value="gpbp1"/>
</dbReference>
<comment type="similarity">
    <text evidence="2">Belongs to the vasculin family.</text>
</comment>
<evidence type="ECO:0000256" key="2">
    <source>
        <dbReference type="ARBA" id="ARBA00010099"/>
    </source>
</evidence>
<organism evidence="12">
    <name type="scientific">Xenopus tropicalis</name>
    <name type="common">Western clawed frog</name>
    <name type="synonym">Silurana tropicalis</name>
    <dbReference type="NCBI Taxonomy" id="8364"/>
    <lineage>
        <taxon>Eukaryota</taxon>
        <taxon>Metazoa</taxon>
        <taxon>Chordata</taxon>
        <taxon>Craniata</taxon>
        <taxon>Vertebrata</taxon>
        <taxon>Euteleostomi</taxon>
        <taxon>Amphibia</taxon>
        <taxon>Batrachia</taxon>
        <taxon>Anura</taxon>
        <taxon>Pipoidea</taxon>
        <taxon>Pipidae</taxon>
        <taxon>Xenopodinae</taxon>
        <taxon>Xenopus</taxon>
        <taxon>Silurana</taxon>
    </lineage>
</organism>